<dbReference type="SUPFAM" id="SSF48150">
    <property type="entry name" value="DNA-glycosylase"/>
    <property type="match status" value="1"/>
</dbReference>
<evidence type="ECO:0000256" key="3">
    <source>
        <dbReference type="SAM" id="MobiDB-lite"/>
    </source>
</evidence>
<feature type="region of interest" description="Disordered" evidence="3">
    <location>
        <begin position="1"/>
        <end position="194"/>
    </location>
</feature>
<feature type="compositionally biased region" description="Basic and acidic residues" evidence="3">
    <location>
        <begin position="46"/>
        <end position="73"/>
    </location>
</feature>
<dbReference type="Gene3D" id="1.10.340.30">
    <property type="entry name" value="Hypothetical protein, domain 2"/>
    <property type="match status" value="1"/>
</dbReference>
<dbReference type="GO" id="GO:0003677">
    <property type="term" value="F:DNA binding"/>
    <property type="evidence" value="ECO:0007669"/>
    <property type="project" value="InterPro"/>
</dbReference>
<comment type="caution">
    <text evidence="4">The sequence shown here is derived from an EMBL/GenBank/DDBJ whole genome shotgun (WGS) entry which is preliminary data.</text>
</comment>
<gene>
    <name evidence="4" type="ORF">PanWU01x14_012360</name>
</gene>
<accession>A0A2P5E1U4</accession>
<evidence type="ECO:0000256" key="1">
    <source>
        <dbReference type="ARBA" id="ARBA00004123"/>
    </source>
</evidence>
<feature type="compositionally biased region" description="Basic and acidic residues" evidence="3">
    <location>
        <begin position="109"/>
        <end position="122"/>
    </location>
</feature>
<dbReference type="GO" id="GO:0003824">
    <property type="term" value="F:catalytic activity"/>
    <property type="evidence" value="ECO:0007669"/>
    <property type="project" value="InterPro"/>
</dbReference>
<proteinExistence type="predicted"/>
<dbReference type="PANTHER" id="PTHR15074:SF0">
    <property type="entry name" value="METHYL-CPG-BINDING DOMAIN PROTEIN 4-LIKE PROTEIN"/>
    <property type="match status" value="1"/>
</dbReference>
<dbReference type="STRING" id="3476.A0A2P5E1U4"/>
<dbReference type="PANTHER" id="PTHR15074">
    <property type="entry name" value="METHYL-CPG-BINDING PROTEIN"/>
    <property type="match status" value="1"/>
</dbReference>
<dbReference type="Proteomes" id="UP000237105">
    <property type="component" value="Unassembled WGS sequence"/>
</dbReference>
<comment type="subcellular location">
    <subcellularLocation>
        <location evidence="1">Nucleus</location>
    </subcellularLocation>
</comment>
<protein>
    <submittedName>
        <fullName evidence="4">DNA-3-methyladenine glycosylase I</fullName>
    </submittedName>
</protein>
<evidence type="ECO:0000313" key="5">
    <source>
        <dbReference type="Proteomes" id="UP000237105"/>
    </source>
</evidence>
<reference evidence="5" key="1">
    <citation type="submission" date="2016-06" db="EMBL/GenBank/DDBJ databases">
        <title>Parallel loss of symbiosis genes in relatives of nitrogen-fixing non-legume Parasponia.</title>
        <authorList>
            <person name="Van Velzen R."/>
            <person name="Holmer R."/>
            <person name="Bu F."/>
            <person name="Rutten L."/>
            <person name="Van Zeijl A."/>
            <person name="Liu W."/>
            <person name="Santuari L."/>
            <person name="Cao Q."/>
            <person name="Sharma T."/>
            <person name="Shen D."/>
            <person name="Roswanjaya Y."/>
            <person name="Wardhani T."/>
            <person name="Kalhor M.S."/>
            <person name="Jansen J."/>
            <person name="Van den Hoogen J."/>
            <person name="Gungor B."/>
            <person name="Hartog M."/>
            <person name="Hontelez J."/>
            <person name="Verver J."/>
            <person name="Yang W.-C."/>
            <person name="Schijlen E."/>
            <person name="Repin R."/>
            <person name="Schilthuizen M."/>
            <person name="Schranz E."/>
            <person name="Heidstra R."/>
            <person name="Miyata K."/>
            <person name="Fedorova E."/>
            <person name="Kohlen W."/>
            <person name="Bisseling T."/>
            <person name="Smit S."/>
            <person name="Geurts R."/>
        </authorList>
    </citation>
    <scope>NUCLEOTIDE SEQUENCE [LARGE SCALE GENOMIC DNA]</scope>
    <source>
        <strain evidence="5">cv. WU1-14</strain>
    </source>
</reference>
<dbReference type="FunFam" id="1.10.340.30:FF:000007">
    <property type="entry name" value="Methyl-CpG-binding domain protein 4"/>
    <property type="match status" value="1"/>
</dbReference>
<dbReference type="GO" id="GO:0005634">
    <property type="term" value="C:nucleus"/>
    <property type="evidence" value="ECO:0007669"/>
    <property type="project" value="UniProtKB-SubCell"/>
</dbReference>
<organism evidence="4 5">
    <name type="scientific">Parasponia andersonii</name>
    <name type="common">Sponia andersonii</name>
    <dbReference type="NCBI Taxonomy" id="3476"/>
    <lineage>
        <taxon>Eukaryota</taxon>
        <taxon>Viridiplantae</taxon>
        <taxon>Streptophyta</taxon>
        <taxon>Embryophyta</taxon>
        <taxon>Tracheophyta</taxon>
        <taxon>Spermatophyta</taxon>
        <taxon>Magnoliopsida</taxon>
        <taxon>eudicotyledons</taxon>
        <taxon>Gunneridae</taxon>
        <taxon>Pentapetalae</taxon>
        <taxon>rosids</taxon>
        <taxon>fabids</taxon>
        <taxon>Rosales</taxon>
        <taxon>Cannabaceae</taxon>
        <taxon>Parasponia</taxon>
    </lineage>
</organism>
<evidence type="ECO:0000256" key="2">
    <source>
        <dbReference type="ARBA" id="ARBA00023242"/>
    </source>
</evidence>
<keyword evidence="5" id="KW-1185">Reference proteome</keyword>
<feature type="compositionally biased region" description="Basic and acidic residues" evidence="3">
    <location>
        <begin position="81"/>
        <end position="91"/>
    </location>
</feature>
<dbReference type="OrthoDB" id="10265068at2759"/>
<dbReference type="EMBL" id="JXTB01000004">
    <property type="protein sequence ID" value="PON79501.1"/>
    <property type="molecule type" value="Genomic_DNA"/>
</dbReference>
<dbReference type="GO" id="GO:0006281">
    <property type="term" value="P:DNA repair"/>
    <property type="evidence" value="ECO:0007669"/>
    <property type="project" value="InterPro"/>
</dbReference>
<name>A0A2P5E1U4_PARAD</name>
<sequence length="402" mass="46355">MKRKTKSPETTEAAPSHSRDPQQKNKKKKKNHGGQDSRVVSPYFRKQNDNNKKTNDTRKARARRERGIVEEPRVVSPYFQKEGDKGGKILDAEVIAMNKNKNNNYNKKKLMEDPDESKEKKLTQFPNSEPFRENPNSPKPKVKPEDALSQFAYSPLKAQSKKEEEDSVSLSPQSVLFNKKEEEEQGNGKQTERKTEVGVLKVSPYFESSQQVIKDMVKEEDDLVLKQGKRKKWRGRCVGVNIQLSASQKLDEAYERKSCDNTWKPPRSQLGLLQEDHLHDPWRVLLICMLLNRTTGLQAQKIISELFTLCPNAKAATEVASEEIEKIIQPLGLQRKRAVMIQRFSQEYLEESWTHVTQLHGIGKYAADAYAIFCTGKWDRVKPTDHMLNYYWGFLCSIRDTL</sequence>
<evidence type="ECO:0000313" key="4">
    <source>
        <dbReference type="EMBL" id="PON79501.1"/>
    </source>
</evidence>
<dbReference type="AlphaFoldDB" id="A0A2P5E1U4"/>
<dbReference type="InterPro" id="IPR045138">
    <property type="entry name" value="MeCP2/MBD4"/>
</dbReference>
<dbReference type="InterPro" id="IPR011257">
    <property type="entry name" value="DNA_glycosylase"/>
</dbReference>
<keyword evidence="2" id="KW-0539">Nucleus</keyword>